<dbReference type="STRING" id="1384056.N787_02875"/>
<dbReference type="Gene3D" id="3.30.70.1290">
    <property type="entry name" value="Transposase IS200-like"/>
    <property type="match status" value="1"/>
</dbReference>
<accession>A0A091B4W6</accession>
<evidence type="ECO:0000313" key="4">
    <source>
        <dbReference type="Proteomes" id="UP000029393"/>
    </source>
</evidence>
<evidence type="ECO:0000313" key="3">
    <source>
        <dbReference type="EMBL" id="KFN45909.1"/>
    </source>
</evidence>
<feature type="region of interest" description="Disordered" evidence="1">
    <location>
        <begin position="215"/>
        <end position="238"/>
    </location>
</feature>
<dbReference type="Proteomes" id="UP000029393">
    <property type="component" value="Unassembled WGS sequence"/>
</dbReference>
<feature type="domain" description="Transposase IS200-like" evidence="2">
    <location>
        <begin position="11"/>
        <end position="126"/>
    </location>
</feature>
<dbReference type="InterPro" id="IPR002686">
    <property type="entry name" value="Transposase_17"/>
</dbReference>
<dbReference type="SUPFAM" id="SSF143422">
    <property type="entry name" value="Transposase IS200-like"/>
    <property type="match status" value="1"/>
</dbReference>
<dbReference type="PANTHER" id="PTHR34322:SF2">
    <property type="entry name" value="TRANSPOSASE IS200-LIKE DOMAIN-CONTAINING PROTEIN"/>
    <property type="match status" value="1"/>
</dbReference>
<dbReference type="eggNOG" id="COG1943">
    <property type="taxonomic scope" value="Bacteria"/>
</dbReference>
<dbReference type="PANTHER" id="PTHR34322">
    <property type="entry name" value="TRANSPOSASE, Y1_TNP DOMAIN-CONTAINING"/>
    <property type="match status" value="1"/>
</dbReference>
<dbReference type="GO" id="GO:0003677">
    <property type="term" value="F:DNA binding"/>
    <property type="evidence" value="ECO:0007669"/>
    <property type="project" value="InterPro"/>
</dbReference>
<sequence>MPMPRRPRLEASGFPLHITQRGVNRAATFIDPGDYSRYLHWLAEAFAEHHVALHAYVLMGNHVHLLATPSRPGALSKAMGQLGRRYVLSFNQRHERTGTLWEGRFRSCLVDSDRYALAVCRYIELNPVRAALAARPEDYPWSSVHHHLGRRSDPLVTPHPSFLALGTDPRQRIETYRHLLVDSLPDEELAAIREYMRQERALGSPRFQSMLEASLGQVASTRPRGRPRKNATKKDSTG</sequence>
<dbReference type="SMART" id="SM01321">
    <property type="entry name" value="Y1_Tnp"/>
    <property type="match status" value="1"/>
</dbReference>
<reference evidence="3 4" key="1">
    <citation type="submission" date="2013-09" db="EMBL/GenBank/DDBJ databases">
        <title>Genome sequencing of Arenimonas metalli.</title>
        <authorList>
            <person name="Chen F."/>
            <person name="Wang G."/>
        </authorList>
    </citation>
    <scope>NUCLEOTIDE SEQUENCE [LARGE SCALE GENOMIC DNA]</scope>
    <source>
        <strain evidence="3 4">CF5-1</strain>
    </source>
</reference>
<organism evidence="3 4">
    <name type="scientific">Arenimonas metalli CF5-1</name>
    <dbReference type="NCBI Taxonomy" id="1384056"/>
    <lineage>
        <taxon>Bacteria</taxon>
        <taxon>Pseudomonadati</taxon>
        <taxon>Pseudomonadota</taxon>
        <taxon>Gammaproteobacteria</taxon>
        <taxon>Lysobacterales</taxon>
        <taxon>Lysobacteraceae</taxon>
        <taxon>Arenimonas</taxon>
    </lineage>
</organism>
<dbReference type="InterPro" id="IPR036515">
    <property type="entry name" value="Transposase_17_sf"/>
</dbReference>
<dbReference type="GO" id="GO:0006313">
    <property type="term" value="P:DNA transposition"/>
    <property type="evidence" value="ECO:0007669"/>
    <property type="project" value="InterPro"/>
</dbReference>
<evidence type="ECO:0000259" key="2">
    <source>
        <dbReference type="SMART" id="SM01321"/>
    </source>
</evidence>
<name>A0A091B4W6_9GAMM</name>
<gene>
    <name evidence="3" type="ORF">N787_02875</name>
</gene>
<comment type="caution">
    <text evidence="3">The sequence shown here is derived from an EMBL/GenBank/DDBJ whole genome shotgun (WGS) entry which is preliminary data.</text>
</comment>
<dbReference type="Pfam" id="PF01797">
    <property type="entry name" value="Y1_Tnp"/>
    <property type="match status" value="1"/>
</dbReference>
<proteinExistence type="predicted"/>
<dbReference type="GO" id="GO:0004803">
    <property type="term" value="F:transposase activity"/>
    <property type="evidence" value="ECO:0007669"/>
    <property type="project" value="InterPro"/>
</dbReference>
<dbReference type="EMBL" id="AVCK01000022">
    <property type="protein sequence ID" value="KFN45909.1"/>
    <property type="molecule type" value="Genomic_DNA"/>
</dbReference>
<evidence type="ECO:0000256" key="1">
    <source>
        <dbReference type="SAM" id="MobiDB-lite"/>
    </source>
</evidence>
<keyword evidence="4" id="KW-1185">Reference proteome</keyword>
<dbReference type="AlphaFoldDB" id="A0A091B4W6"/>
<protein>
    <recommendedName>
        <fullName evidence="2">Transposase IS200-like domain-containing protein</fullName>
    </recommendedName>
</protein>